<reference evidence="1" key="2">
    <citation type="journal article" date="2015" name="Data Brief">
        <title>Shoot transcriptome of the giant reed, Arundo donax.</title>
        <authorList>
            <person name="Barrero R.A."/>
            <person name="Guerrero F.D."/>
            <person name="Moolhuijzen P."/>
            <person name="Goolsby J.A."/>
            <person name="Tidwell J."/>
            <person name="Bellgard S.E."/>
            <person name="Bellgard M.I."/>
        </authorList>
    </citation>
    <scope>NUCLEOTIDE SEQUENCE</scope>
    <source>
        <tissue evidence="1">Shoot tissue taken approximately 20 cm above the soil surface</tissue>
    </source>
</reference>
<sequence>MYDFLFLLLIISFPDEHLLCVDAVVHIP</sequence>
<name>A0A0A9EMU8_ARUDO</name>
<accession>A0A0A9EMU8</accession>
<dbReference type="AlphaFoldDB" id="A0A0A9EMU8"/>
<organism evidence="1">
    <name type="scientific">Arundo donax</name>
    <name type="common">Giant reed</name>
    <name type="synonym">Donax arundinaceus</name>
    <dbReference type="NCBI Taxonomy" id="35708"/>
    <lineage>
        <taxon>Eukaryota</taxon>
        <taxon>Viridiplantae</taxon>
        <taxon>Streptophyta</taxon>
        <taxon>Embryophyta</taxon>
        <taxon>Tracheophyta</taxon>
        <taxon>Spermatophyta</taxon>
        <taxon>Magnoliopsida</taxon>
        <taxon>Liliopsida</taxon>
        <taxon>Poales</taxon>
        <taxon>Poaceae</taxon>
        <taxon>PACMAD clade</taxon>
        <taxon>Arundinoideae</taxon>
        <taxon>Arundineae</taxon>
        <taxon>Arundo</taxon>
    </lineage>
</organism>
<evidence type="ECO:0000313" key="1">
    <source>
        <dbReference type="EMBL" id="JAD97377.1"/>
    </source>
</evidence>
<proteinExistence type="predicted"/>
<protein>
    <submittedName>
        <fullName evidence="1">Uncharacterized protein</fullName>
    </submittedName>
</protein>
<reference evidence="1" key="1">
    <citation type="submission" date="2014-09" db="EMBL/GenBank/DDBJ databases">
        <authorList>
            <person name="Magalhaes I.L.F."/>
            <person name="Oliveira U."/>
            <person name="Santos F.R."/>
            <person name="Vidigal T.H.D.A."/>
            <person name="Brescovit A.D."/>
            <person name="Santos A.J."/>
        </authorList>
    </citation>
    <scope>NUCLEOTIDE SEQUENCE</scope>
    <source>
        <tissue evidence="1">Shoot tissue taken approximately 20 cm above the soil surface</tissue>
    </source>
</reference>
<dbReference type="EMBL" id="GBRH01200518">
    <property type="protein sequence ID" value="JAD97377.1"/>
    <property type="molecule type" value="Transcribed_RNA"/>
</dbReference>